<dbReference type="RefSeq" id="WP_344790823.1">
    <property type="nucleotide sequence ID" value="NZ_BAABBV010000001.1"/>
</dbReference>
<sequence>MKFIVDAQLPRILQVRLNDLGHDAIHVKDLPRSGDTSDSEITALADAEDRVVVTKDSDFRHAHETGGHPERLLYVTLGNLRNRDLLAHVSAHHAAIIAAFDEADFIELGARGLTLHPRR</sequence>
<feature type="domain" description="DUF5615" evidence="1">
    <location>
        <begin position="1"/>
        <end position="106"/>
    </location>
</feature>
<evidence type="ECO:0000259" key="1">
    <source>
        <dbReference type="Pfam" id="PF18480"/>
    </source>
</evidence>
<dbReference type="Pfam" id="PF18480">
    <property type="entry name" value="DUF5615"/>
    <property type="match status" value="1"/>
</dbReference>
<keyword evidence="3" id="KW-1185">Reference proteome</keyword>
<dbReference type="InterPro" id="IPR041049">
    <property type="entry name" value="DUF5615"/>
</dbReference>
<organism evidence="2 3">
    <name type="scientific">Gryllotalpicola daejeonensis</name>
    <dbReference type="NCBI Taxonomy" id="993087"/>
    <lineage>
        <taxon>Bacteria</taxon>
        <taxon>Bacillati</taxon>
        <taxon>Actinomycetota</taxon>
        <taxon>Actinomycetes</taxon>
        <taxon>Micrococcales</taxon>
        <taxon>Microbacteriaceae</taxon>
        <taxon>Gryllotalpicola</taxon>
    </lineage>
</organism>
<dbReference type="EMBL" id="BAABBV010000001">
    <property type="protein sequence ID" value="GAA4158652.1"/>
    <property type="molecule type" value="Genomic_DNA"/>
</dbReference>
<evidence type="ECO:0000313" key="3">
    <source>
        <dbReference type="Proteomes" id="UP001415169"/>
    </source>
</evidence>
<comment type="caution">
    <text evidence="2">The sequence shown here is derived from an EMBL/GenBank/DDBJ whole genome shotgun (WGS) entry which is preliminary data.</text>
</comment>
<proteinExistence type="predicted"/>
<evidence type="ECO:0000313" key="2">
    <source>
        <dbReference type="EMBL" id="GAA4158652.1"/>
    </source>
</evidence>
<reference evidence="2" key="2">
    <citation type="submission" date="2023-12" db="EMBL/GenBank/DDBJ databases">
        <authorList>
            <person name="Sun Q."/>
            <person name="Inoue M."/>
        </authorList>
    </citation>
    <scope>NUCLEOTIDE SEQUENCE</scope>
    <source>
        <strain evidence="2">JCM 17590</strain>
    </source>
</reference>
<reference evidence="2" key="1">
    <citation type="journal article" date="2014" name="Int. J. Syst. Evol. Microbiol.">
        <title>Complete genome of a new Firmicutes species belonging to the dominant human colonic microbiota ('Ruminococcus bicirculans') reveals two chromosomes and a selective capacity to utilize plant glucans.</title>
        <authorList>
            <consortium name="NISC Comparative Sequencing Program"/>
            <person name="Wegmann U."/>
            <person name="Louis P."/>
            <person name="Goesmann A."/>
            <person name="Henrissat B."/>
            <person name="Duncan S.H."/>
            <person name="Flint H.J."/>
        </authorList>
    </citation>
    <scope>NUCLEOTIDE SEQUENCE</scope>
    <source>
        <strain evidence="2">JCM 17590</strain>
    </source>
</reference>
<protein>
    <recommendedName>
        <fullName evidence="1">DUF5615 domain-containing protein</fullName>
    </recommendedName>
</protein>
<name>A0ABP7ZHY7_9MICO</name>
<accession>A0ABP7ZHY7</accession>
<gene>
    <name evidence="2" type="ORF">GCM10022286_11850</name>
</gene>
<dbReference type="Proteomes" id="UP001415169">
    <property type="component" value="Unassembled WGS sequence"/>
</dbReference>